<dbReference type="AlphaFoldDB" id="A0A433DD25"/>
<sequence length="202" mass="23446">TYDVLRLVSDAVRYFNKDILRNAVTRAFKTPKSGKVEGASLQAVPRESVYVQAVPRESVYNAELYRIFIRWLVDSYDMEVTGQWHVVTESDPTDVTSKLGHEYFDIVISTNREIQSMIILELVASGVKTELEKHFEKALIYGSRFDNVEIWVIHFTCLDDAIAKPIWQSNEELRKGLNVAHFWHDLSFKQMTICARWLEEGR</sequence>
<organism evidence="1 2">
    <name type="scientific">Jimgerdemannia flammicorona</name>
    <dbReference type="NCBI Taxonomy" id="994334"/>
    <lineage>
        <taxon>Eukaryota</taxon>
        <taxon>Fungi</taxon>
        <taxon>Fungi incertae sedis</taxon>
        <taxon>Mucoromycota</taxon>
        <taxon>Mucoromycotina</taxon>
        <taxon>Endogonomycetes</taxon>
        <taxon>Endogonales</taxon>
        <taxon>Endogonaceae</taxon>
        <taxon>Jimgerdemannia</taxon>
    </lineage>
</organism>
<accession>A0A433DD25</accession>
<comment type="caution">
    <text evidence="1">The sequence shown here is derived from an EMBL/GenBank/DDBJ whole genome shotgun (WGS) entry which is preliminary data.</text>
</comment>
<gene>
    <name evidence="1" type="ORF">BC936DRAFT_144103</name>
</gene>
<proteinExistence type="predicted"/>
<dbReference type="EMBL" id="RBNI01003022">
    <property type="protein sequence ID" value="RUP48724.1"/>
    <property type="molecule type" value="Genomic_DNA"/>
</dbReference>
<dbReference type="Proteomes" id="UP000268093">
    <property type="component" value="Unassembled WGS sequence"/>
</dbReference>
<evidence type="ECO:0000313" key="1">
    <source>
        <dbReference type="EMBL" id="RUP48724.1"/>
    </source>
</evidence>
<dbReference type="OrthoDB" id="2440502at2759"/>
<protein>
    <submittedName>
        <fullName evidence="1">Uncharacterized protein</fullName>
    </submittedName>
</protein>
<feature type="non-terminal residue" evidence="1">
    <location>
        <position position="1"/>
    </location>
</feature>
<keyword evidence="2" id="KW-1185">Reference proteome</keyword>
<reference evidence="1 2" key="1">
    <citation type="journal article" date="2018" name="New Phytol.">
        <title>Phylogenomics of Endogonaceae and evolution of mycorrhizas within Mucoromycota.</title>
        <authorList>
            <person name="Chang Y."/>
            <person name="Desiro A."/>
            <person name="Na H."/>
            <person name="Sandor L."/>
            <person name="Lipzen A."/>
            <person name="Clum A."/>
            <person name="Barry K."/>
            <person name="Grigoriev I.V."/>
            <person name="Martin F.M."/>
            <person name="Stajich J.E."/>
            <person name="Smith M.E."/>
            <person name="Bonito G."/>
            <person name="Spatafora J.W."/>
        </authorList>
    </citation>
    <scope>NUCLEOTIDE SEQUENCE [LARGE SCALE GENOMIC DNA]</scope>
    <source>
        <strain evidence="1 2">GMNB39</strain>
    </source>
</reference>
<name>A0A433DD25_9FUNG</name>
<evidence type="ECO:0000313" key="2">
    <source>
        <dbReference type="Proteomes" id="UP000268093"/>
    </source>
</evidence>